<name>A0A1H2PIQ0_9BURK</name>
<dbReference type="OrthoDB" id="8527650at2"/>
<gene>
    <name evidence="1" type="ORF">SAMN05216551_10199</name>
</gene>
<organism evidence="1 2">
    <name type="scientific">Chitinasiproducens palmae</name>
    <dbReference type="NCBI Taxonomy" id="1770053"/>
    <lineage>
        <taxon>Bacteria</taxon>
        <taxon>Pseudomonadati</taxon>
        <taxon>Pseudomonadota</taxon>
        <taxon>Betaproteobacteria</taxon>
        <taxon>Burkholderiales</taxon>
        <taxon>Burkholderiaceae</taxon>
        <taxon>Chitinasiproducens</taxon>
    </lineage>
</organism>
<dbReference type="Pfam" id="PF11390">
    <property type="entry name" value="FdsD"/>
    <property type="match status" value="1"/>
</dbReference>
<dbReference type="AlphaFoldDB" id="A0A1H2PIQ0"/>
<proteinExistence type="predicted"/>
<reference evidence="2" key="1">
    <citation type="submission" date="2016-09" db="EMBL/GenBank/DDBJ databases">
        <authorList>
            <person name="Varghese N."/>
            <person name="Submissions S."/>
        </authorList>
    </citation>
    <scope>NUCLEOTIDE SEQUENCE [LARGE SCALE GENOMIC DNA]</scope>
    <source>
        <strain evidence="2">JS23</strain>
    </source>
</reference>
<dbReference type="EMBL" id="FNLO01000001">
    <property type="protein sequence ID" value="SDV46125.1"/>
    <property type="molecule type" value="Genomic_DNA"/>
</dbReference>
<dbReference type="InterPro" id="IPR021074">
    <property type="entry name" value="Formate_DH_dsu"/>
</dbReference>
<evidence type="ECO:0000313" key="1">
    <source>
        <dbReference type="EMBL" id="SDV46125.1"/>
    </source>
</evidence>
<accession>A0A1H2PIQ0</accession>
<dbReference type="STRING" id="1770053.SAMN05216551_10199"/>
<dbReference type="Proteomes" id="UP000243719">
    <property type="component" value="Unassembled WGS sequence"/>
</dbReference>
<protein>
    <submittedName>
        <fullName evidence="1">Formate dehydrogenase delta subunit</fullName>
    </submittedName>
</protein>
<sequence>MNVDNLVTMANQIGGFFESQPDRAASLDAISDHIRKFWAPRMRRALLETLDTDAAEQLSPIVRTALERDRAMLTPAS</sequence>
<evidence type="ECO:0000313" key="2">
    <source>
        <dbReference type="Proteomes" id="UP000243719"/>
    </source>
</evidence>
<dbReference type="RefSeq" id="WP_091903508.1">
    <property type="nucleotide sequence ID" value="NZ_FNLO01000001.1"/>
</dbReference>
<keyword evidence="2" id="KW-1185">Reference proteome</keyword>